<dbReference type="InterPro" id="IPR013655">
    <property type="entry name" value="PAS_fold_3"/>
</dbReference>
<evidence type="ECO:0000313" key="11">
    <source>
        <dbReference type="Proteomes" id="UP000078356"/>
    </source>
</evidence>
<comment type="catalytic activity">
    <reaction evidence="1">
        <text>ATP + protein L-histidine = ADP + protein N-phospho-L-histidine.</text>
        <dbReference type="EC" id="2.7.13.3"/>
    </reaction>
</comment>
<evidence type="ECO:0000256" key="4">
    <source>
        <dbReference type="ARBA" id="ARBA00022679"/>
    </source>
</evidence>
<dbReference type="SUPFAM" id="SSF47384">
    <property type="entry name" value="Homodimeric domain of signal transducing histidine kinase"/>
    <property type="match status" value="1"/>
</dbReference>
<dbReference type="InterPro" id="IPR005467">
    <property type="entry name" value="His_kinase_dom"/>
</dbReference>
<dbReference type="Pfam" id="PF00512">
    <property type="entry name" value="HisKA"/>
    <property type="match status" value="1"/>
</dbReference>
<dbReference type="Pfam" id="PF01590">
    <property type="entry name" value="GAF"/>
    <property type="match status" value="1"/>
</dbReference>
<protein>
    <recommendedName>
        <fullName evidence="2">histidine kinase</fullName>
        <ecNumber evidence="2">2.7.13.3</ecNumber>
    </recommendedName>
</protein>
<dbReference type="Pfam" id="PF00072">
    <property type="entry name" value="Response_reg"/>
    <property type="match status" value="1"/>
</dbReference>
<feature type="modified residue" description="4-aspartylphosphate" evidence="6">
    <location>
        <position position="751"/>
    </location>
</feature>
<dbReference type="InterPro" id="IPR036097">
    <property type="entry name" value="HisK_dim/P_sf"/>
</dbReference>
<dbReference type="Pfam" id="PF02518">
    <property type="entry name" value="HATPase_c"/>
    <property type="match status" value="1"/>
</dbReference>
<dbReference type="GO" id="GO:0000155">
    <property type="term" value="F:phosphorelay sensor kinase activity"/>
    <property type="evidence" value="ECO:0007669"/>
    <property type="project" value="InterPro"/>
</dbReference>
<dbReference type="InterPro" id="IPR036890">
    <property type="entry name" value="HATPase_C_sf"/>
</dbReference>
<feature type="domain" description="Response regulatory" evidence="8">
    <location>
        <begin position="700"/>
        <end position="813"/>
    </location>
</feature>
<comment type="caution">
    <text evidence="10">The sequence shown here is derived from an EMBL/GenBank/DDBJ whole genome shotgun (WGS) entry which is preliminary data.</text>
</comment>
<dbReference type="InterPro" id="IPR003594">
    <property type="entry name" value="HATPase_dom"/>
</dbReference>
<dbReference type="RefSeq" id="WP_064309026.1">
    <property type="nucleotide sequence ID" value="NZ_LWCR01000045.1"/>
</dbReference>
<dbReference type="PROSITE" id="PS50112">
    <property type="entry name" value="PAS"/>
    <property type="match status" value="1"/>
</dbReference>
<dbReference type="Gene3D" id="3.30.450.20">
    <property type="entry name" value="PAS domain"/>
    <property type="match status" value="2"/>
</dbReference>
<feature type="domain" description="Histidine kinase" evidence="7">
    <location>
        <begin position="458"/>
        <end position="679"/>
    </location>
</feature>
<evidence type="ECO:0000256" key="1">
    <source>
        <dbReference type="ARBA" id="ARBA00000085"/>
    </source>
</evidence>
<reference evidence="10 11" key="1">
    <citation type="submission" date="2016-04" db="EMBL/GenBank/DDBJ databases">
        <title>Draft Genome Sequences of Staphylococcus capitis Strain H36, S. capitis Strain H65, S. cohnii Strain H62, S. hominis Strain H69, Mycobacterium iranicum Strain H39, Plantibacter sp. Strain H53, Pseudomonas oryzihabitans Strain H72, and Microbacterium sp. Strain H83, isolated from residential settings.</title>
        <authorList>
            <person name="Lymperopoulou D."/>
            <person name="Adams R.I."/>
            <person name="Lindow S."/>
            <person name="Coil D.A."/>
            <person name="Jospin G."/>
            <person name="Eisen J.A."/>
        </authorList>
    </citation>
    <scope>NUCLEOTIDE SEQUENCE [LARGE SCALE GENOMIC DNA]</scope>
    <source>
        <strain evidence="10 11">H72</strain>
    </source>
</reference>
<dbReference type="CDD" id="cd00082">
    <property type="entry name" value="HisKA"/>
    <property type="match status" value="1"/>
</dbReference>
<dbReference type="SMART" id="SM00091">
    <property type="entry name" value="PAS"/>
    <property type="match status" value="2"/>
</dbReference>
<evidence type="ECO:0000256" key="3">
    <source>
        <dbReference type="ARBA" id="ARBA00022553"/>
    </source>
</evidence>
<dbReference type="SUPFAM" id="SSF52172">
    <property type="entry name" value="CheY-like"/>
    <property type="match status" value="1"/>
</dbReference>
<dbReference type="Gene3D" id="3.30.450.40">
    <property type="match status" value="1"/>
</dbReference>
<dbReference type="Pfam" id="PF08448">
    <property type="entry name" value="PAS_4"/>
    <property type="match status" value="1"/>
</dbReference>
<dbReference type="SMART" id="SM00448">
    <property type="entry name" value="REC"/>
    <property type="match status" value="1"/>
</dbReference>
<dbReference type="OrthoDB" id="6973808at2"/>
<proteinExistence type="predicted"/>
<evidence type="ECO:0000259" key="9">
    <source>
        <dbReference type="PROSITE" id="PS50112"/>
    </source>
</evidence>
<evidence type="ECO:0000259" key="7">
    <source>
        <dbReference type="PROSITE" id="PS50109"/>
    </source>
</evidence>
<dbReference type="SUPFAM" id="SSF55874">
    <property type="entry name" value="ATPase domain of HSP90 chaperone/DNA topoisomerase II/histidine kinase"/>
    <property type="match status" value="1"/>
</dbReference>
<name>A0A178L974_9PSED</name>
<dbReference type="InterPro" id="IPR000014">
    <property type="entry name" value="PAS"/>
</dbReference>
<accession>A0A178L974</accession>
<dbReference type="AlphaFoldDB" id="A0A178L974"/>
<dbReference type="CDD" id="cd00156">
    <property type="entry name" value="REC"/>
    <property type="match status" value="1"/>
</dbReference>
<keyword evidence="5 10" id="KW-0418">Kinase</keyword>
<dbReference type="PRINTS" id="PR00344">
    <property type="entry name" value="BCTRLSENSOR"/>
</dbReference>
<dbReference type="Gene3D" id="1.10.287.130">
    <property type="match status" value="1"/>
</dbReference>
<dbReference type="Gene3D" id="3.40.50.2300">
    <property type="match status" value="1"/>
</dbReference>
<dbReference type="Proteomes" id="UP000078356">
    <property type="component" value="Unassembled WGS sequence"/>
</dbReference>
<dbReference type="EMBL" id="LWCR01000045">
    <property type="protein sequence ID" value="OAN26120.1"/>
    <property type="molecule type" value="Genomic_DNA"/>
</dbReference>
<evidence type="ECO:0000313" key="10">
    <source>
        <dbReference type="EMBL" id="OAN26120.1"/>
    </source>
</evidence>
<dbReference type="InterPro" id="IPR003661">
    <property type="entry name" value="HisK_dim/P_dom"/>
</dbReference>
<dbReference type="PROSITE" id="PS50109">
    <property type="entry name" value="HIS_KIN"/>
    <property type="match status" value="1"/>
</dbReference>
<dbReference type="InterPro" id="IPR004358">
    <property type="entry name" value="Sig_transdc_His_kin-like_C"/>
</dbReference>
<keyword evidence="4" id="KW-0808">Transferase</keyword>
<evidence type="ECO:0000259" key="8">
    <source>
        <dbReference type="PROSITE" id="PS50110"/>
    </source>
</evidence>
<dbReference type="PANTHER" id="PTHR43065">
    <property type="entry name" value="SENSOR HISTIDINE KINASE"/>
    <property type="match status" value="1"/>
</dbReference>
<dbReference type="Pfam" id="PF08447">
    <property type="entry name" value="PAS_3"/>
    <property type="match status" value="1"/>
</dbReference>
<dbReference type="InterPro" id="IPR035965">
    <property type="entry name" value="PAS-like_dom_sf"/>
</dbReference>
<evidence type="ECO:0000256" key="2">
    <source>
        <dbReference type="ARBA" id="ARBA00012438"/>
    </source>
</evidence>
<dbReference type="Gene3D" id="3.30.565.10">
    <property type="entry name" value="Histidine kinase-like ATPase, C-terminal domain"/>
    <property type="match status" value="1"/>
</dbReference>
<evidence type="ECO:0000256" key="6">
    <source>
        <dbReference type="PROSITE-ProRule" id="PRU00169"/>
    </source>
</evidence>
<dbReference type="EC" id="2.7.13.3" evidence="2"/>
<dbReference type="InterPro" id="IPR003018">
    <property type="entry name" value="GAF"/>
</dbReference>
<dbReference type="InterPro" id="IPR001789">
    <property type="entry name" value="Sig_transdc_resp-reg_receiver"/>
</dbReference>
<dbReference type="PANTHER" id="PTHR43065:SF49">
    <property type="entry name" value="HISTIDINE KINASE"/>
    <property type="match status" value="1"/>
</dbReference>
<dbReference type="CDD" id="cd00130">
    <property type="entry name" value="PAS"/>
    <property type="match status" value="2"/>
</dbReference>
<dbReference type="NCBIfam" id="TIGR00229">
    <property type="entry name" value="sensory_box"/>
    <property type="match status" value="2"/>
</dbReference>
<dbReference type="SMART" id="SM00387">
    <property type="entry name" value="HATPase_c"/>
    <property type="match status" value="1"/>
</dbReference>
<dbReference type="SMART" id="SM00065">
    <property type="entry name" value="GAF"/>
    <property type="match status" value="1"/>
</dbReference>
<dbReference type="InterPro" id="IPR029016">
    <property type="entry name" value="GAF-like_dom_sf"/>
</dbReference>
<dbReference type="InterPro" id="IPR013656">
    <property type="entry name" value="PAS_4"/>
</dbReference>
<evidence type="ECO:0000256" key="5">
    <source>
        <dbReference type="ARBA" id="ARBA00022777"/>
    </source>
</evidence>
<dbReference type="SMART" id="SM00388">
    <property type="entry name" value="HisKA"/>
    <property type="match status" value="1"/>
</dbReference>
<dbReference type="SUPFAM" id="SSF55781">
    <property type="entry name" value="GAF domain-like"/>
    <property type="match status" value="1"/>
</dbReference>
<feature type="domain" description="PAS" evidence="9">
    <location>
        <begin position="319"/>
        <end position="389"/>
    </location>
</feature>
<dbReference type="SUPFAM" id="SSF55785">
    <property type="entry name" value="PYP-like sensor domain (PAS domain)"/>
    <property type="match status" value="2"/>
</dbReference>
<keyword evidence="3 6" id="KW-0597">Phosphoprotein</keyword>
<dbReference type="InterPro" id="IPR011006">
    <property type="entry name" value="CheY-like_superfamily"/>
</dbReference>
<organism evidence="10 11">
    <name type="scientific">Pseudomonas oryzihabitans</name>
    <dbReference type="NCBI Taxonomy" id="47885"/>
    <lineage>
        <taxon>Bacteria</taxon>
        <taxon>Pseudomonadati</taxon>
        <taxon>Pseudomonadota</taxon>
        <taxon>Gammaproteobacteria</taxon>
        <taxon>Pseudomonadales</taxon>
        <taxon>Pseudomonadaceae</taxon>
        <taxon>Pseudomonas</taxon>
    </lineage>
</organism>
<dbReference type="PROSITE" id="PS50110">
    <property type="entry name" value="RESPONSE_REGULATORY"/>
    <property type="match status" value="1"/>
</dbReference>
<sequence length="822" mass="89521">MSSLPSTPVPSYALTQDLELIAEIAAVPRILDVVCRMTGMGFAAVARVTDHHWIACSTLDLIGFGLQPGGELELKSTICDEIRDHRQPVVIDDVALDDRYRHHHTPRRYGLRSYISVPIVLDDGSFFGTLCAIDQRPATPSSPEILAAFELFAGMIALEIGAQRRFLAARNVLHSEGFSRSLLQASLDCVKVLSAGGHIEFMNAQGLELNQLRSVDQVMGREYAALWPDEEVEKIRHAVKRAAAGQTTRVEGFCPTARGEPRWWEVSCSPFAVAGTGEVKIVCISRDISSRILAQQAQQARAEAIAALNSELEQRISERTAERDQIWNCSTDPLCVADLEGFFVNLNPAWQLTLGWSLEELRAQPFLAFVHTDDLVATRQAFRDVTQGIALVGFENRYRHRDGSHRWFSWNATRNGELIYATVRDVTQQRQQTLDLAAAEDALRQAQKMEAIGQLTGGVAHDFNNLLTVARTSCDLLKRPNLSEARRERYLEAISTTVDRAARLTGQLLAFARRQTLAPEVFSARENVLAMSDMLETLLGSHVGIELDLSDDPCLVYADPSQFDTALVNIAVNARDAMSGAGRLIISVSTVACIPANAAQPELALPAVAIALADNGSGIAREHLEQIFEPFFTTKRVGQGTGLGLSQVFGFIKQSGGEVRVTSEIGRGTTFHLYLPVAPTIGQPSSLNDATATADGGGITVLVVEDNLEVGSFAVDLLSDLGYHAVLAVTAESALALLADQPGQFDVVFSDVVMPGMSGLELAIEIRRLYRSLPILLTSGYSHVLATHGAQGFELIHKPYSAEALSRRLQGILAEPETHLAT</sequence>
<gene>
    <name evidence="10" type="ORF">A4V15_06910</name>
</gene>